<protein>
    <submittedName>
        <fullName evidence="2">Heme-binding domain-containing protein</fullName>
    </submittedName>
</protein>
<dbReference type="Proteomes" id="UP000647133">
    <property type="component" value="Unassembled WGS sequence"/>
</dbReference>
<dbReference type="InterPro" id="IPR025992">
    <property type="entry name" value="Haem-bd"/>
</dbReference>
<proteinExistence type="predicted"/>
<dbReference type="SMART" id="SM01235">
    <property type="entry name" value="Haem_bd"/>
    <property type="match status" value="1"/>
</dbReference>
<dbReference type="SUPFAM" id="SSF46626">
    <property type="entry name" value="Cytochrome c"/>
    <property type="match status" value="1"/>
</dbReference>
<organism evidence="2 3">
    <name type="scientific">Echinicola arenosa</name>
    <dbReference type="NCBI Taxonomy" id="2774144"/>
    <lineage>
        <taxon>Bacteria</taxon>
        <taxon>Pseudomonadati</taxon>
        <taxon>Bacteroidota</taxon>
        <taxon>Cytophagia</taxon>
        <taxon>Cytophagales</taxon>
        <taxon>Cyclobacteriaceae</taxon>
        <taxon>Echinicola</taxon>
    </lineage>
</organism>
<dbReference type="Gene3D" id="1.10.760.10">
    <property type="entry name" value="Cytochrome c-like domain"/>
    <property type="match status" value="1"/>
</dbReference>
<accession>A0ABR9ALN8</accession>
<reference evidence="2 3" key="1">
    <citation type="submission" date="2020-09" db="EMBL/GenBank/DDBJ databases">
        <title>Echinicola sp. CAU 1574 isolated from sand of Sido Beach.</title>
        <authorList>
            <person name="Kim W."/>
        </authorList>
    </citation>
    <scope>NUCLEOTIDE SEQUENCE [LARGE SCALE GENOMIC DNA]</scope>
    <source>
        <strain evidence="2 3">CAU 1574</strain>
    </source>
</reference>
<dbReference type="InterPro" id="IPR036909">
    <property type="entry name" value="Cyt_c-like_dom_sf"/>
</dbReference>
<dbReference type="Pfam" id="PF14376">
    <property type="entry name" value="Haem_bd"/>
    <property type="match status" value="1"/>
</dbReference>
<evidence type="ECO:0000313" key="3">
    <source>
        <dbReference type="Proteomes" id="UP000647133"/>
    </source>
</evidence>
<dbReference type="EMBL" id="JACYTQ010000004">
    <property type="protein sequence ID" value="MBD8489716.1"/>
    <property type="molecule type" value="Genomic_DNA"/>
</dbReference>
<evidence type="ECO:0000259" key="1">
    <source>
        <dbReference type="SMART" id="SM01235"/>
    </source>
</evidence>
<comment type="caution">
    <text evidence="2">The sequence shown here is derived from an EMBL/GenBank/DDBJ whole genome shotgun (WGS) entry which is preliminary data.</text>
</comment>
<keyword evidence="3" id="KW-1185">Reference proteome</keyword>
<sequence length="128" mass="14377">MKKLFLIPMAAIIGLLFFQGTQKSETPDSPELHAVMKKMPKKVKAIVDEKCYGCHNANAKSEKAKSKLDWDALEATKKSEQIDAKAKIYEVLAKGDMPPKRFLENKPEGKLSEEEIAALMKWSAVKKK</sequence>
<dbReference type="RefSeq" id="WP_192010602.1">
    <property type="nucleotide sequence ID" value="NZ_JACYTQ010000004.1"/>
</dbReference>
<gene>
    <name evidence="2" type="ORF">IFO69_13245</name>
</gene>
<name>A0ABR9ALN8_9BACT</name>
<feature type="domain" description="Haem-binding" evidence="1">
    <location>
        <begin position="9"/>
        <end position="127"/>
    </location>
</feature>
<evidence type="ECO:0000313" key="2">
    <source>
        <dbReference type="EMBL" id="MBD8489716.1"/>
    </source>
</evidence>